<sequence length="153" mass="17583">MSKRSHQPVDIDRLFANGQFAQFKQTTERRRLLMTNTEHILQRFHLQSCQLTQLDNGRAVISAPTAAWLNRLRQLKSQLLSELRTHYPGLISLELKINPQLASIKPEPLVKITTTRQISQQSAEHIRAAADHMPDELKERLERIAALCGEKNK</sequence>
<organism evidence="1 2">
    <name type="scientific">Celerinatantimonas yamalensis</name>
    <dbReference type="NCBI Taxonomy" id="559956"/>
    <lineage>
        <taxon>Bacteria</taxon>
        <taxon>Pseudomonadati</taxon>
        <taxon>Pseudomonadota</taxon>
        <taxon>Gammaproteobacteria</taxon>
        <taxon>Celerinatantimonadaceae</taxon>
        <taxon>Celerinatantimonas</taxon>
    </lineage>
</organism>
<gene>
    <name evidence="1" type="ORF">ABUE30_06960</name>
</gene>
<dbReference type="RefSeq" id="WP_408622995.1">
    <property type="nucleotide sequence ID" value="NZ_JBEQCT010000002.1"/>
</dbReference>
<dbReference type="EMBL" id="JBEQCT010000002">
    <property type="protein sequence ID" value="MFM2484807.1"/>
    <property type="molecule type" value="Genomic_DNA"/>
</dbReference>
<comment type="caution">
    <text evidence="1">The sequence shown here is derived from an EMBL/GenBank/DDBJ whole genome shotgun (WGS) entry which is preliminary data.</text>
</comment>
<evidence type="ECO:0000313" key="2">
    <source>
        <dbReference type="Proteomes" id="UP001629953"/>
    </source>
</evidence>
<proteinExistence type="predicted"/>
<dbReference type="Proteomes" id="UP001629953">
    <property type="component" value="Unassembled WGS sequence"/>
</dbReference>
<name>A0ABW9G5M4_9GAMM</name>
<reference evidence="1 2" key="1">
    <citation type="journal article" date="2013" name="Int. J. Syst. Evol. Microbiol.">
        <title>Celerinatantimonas yamalensis sp. nov., a cold-adapted diazotrophic bacterium from a cold permafrost brine.</title>
        <authorList>
            <person name="Shcherbakova V."/>
            <person name="Chuvilskaya N."/>
            <person name="Rivkina E."/>
            <person name="Demidov N."/>
            <person name="Uchaeva V."/>
            <person name="Suetin S."/>
            <person name="Suzina N."/>
            <person name="Gilichinsky D."/>
        </authorList>
    </citation>
    <scope>NUCLEOTIDE SEQUENCE [LARGE SCALE GENOMIC DNA]</scope>
    <source>
        <strain evidence="1 2">C7</strain>
    </source>
</reference>
<protein>
    <recommendedName>
        <fullName evidence="3">DUF721 domain-containing protein</fullName>
    </recommendedName>
</protein>
<evidence type="ECO:0000313" key="1">
    <source>
        <dbReference type="EMBL" id="MFM2484807.1"/>
    </source>
</evidence>
<evidence type="ECO:0008006" key="3">
    <source>
        <dbReference type="Google" id="ProtNLM"/>
    </source>
</evidence>
<keyword evidence="2" id="KW-1185">Reference proteome</keyword>
<accession>A0ABW9G5M4</accession>